<dbReference type="RefSeq" id="WP_215862693.1">
    <property type="nucleotide sequence ID" value="NZ_JABELD010000016.1"/>
</dbReference>
<accession>A0ABS5ZM21</accession>
<feature type="domain" description="UDP-glucose/GDP-mannose dehydrogenase C-terminal" evidence="9">
    <location>
        <begin position="320"/>
        <end position="424"/>
    </location>
</feature>
<dbReference type="InterPro" id="IPR014027">
    <property type="entry name" value="UDP-Glc/GDP-Man_DH_C"/>
</dbReference>
<keyword evidence="6 8" id="KW-0520">NAD</keyword>
<dbReference type="InterPro" id="IPR001732">
    <property type="entry name" value="UDP-Glc/GDP-Man_DH_N"/>
</dbReference>
<comment type="caution">
    <text evidence="10">The sequence shown here is derived from an EMBL/GenBank/DDBJ whole genome shotgun (WGS) entry which is preliminary data.</text>
</comment>
<gene>
    <name evidence="10" type="ORF">HJG40_02245</name>
</gene>
<evidence type="ECO:0000313" key="11">
    <source>
        <dbReference type="Proteomes" id="UP001197028"/>
    </source>
</evidence>
<dbReference type="PIRSF" id="PIRSF000124">
    <property type="entry name" value="UDPglc_GDPman_dh"/>
    <property type="match status" value="1"/>
</dbReference>
<evidence type="ECO:0000256" key="6">
    <source>
        <dbReference type="ARBA" id="ARBA00023027"/>
    </source>
</evidence>
<evidence type="ECO:0000256" key="8">
    <source>
        <dbReference type="PIRNR" id="PIRNR000124"/>
    </source>
</evidence>
<reference evidence="10 11" key="1">
    <citation type="journal article" date="2021" name="ISME J.">
        <title>Genomic evolution of the class Acidithiobacillia: deep-branching Proteobacteria living in extreme acidic conditions.</title>
        <authorList>
            <person name="Moya-Beltran A."/>
            <person name="Beard S."/>
            <person name="Rojas-Villalobos C."/>
            <person name="Issotta F."/>
            <person name="Gallardo Y."/>
            <person name="Ulloa R."/>
            <person name="Giaveno A."/>
            <person name="Degli Esposti M."/>
            <person name="Johnson D.B."/>
            <person name="Quatrini R."/>
        </authorList>
    </citation>
    <scope>NUCLEOTIDE SEQUENCE [LARGE SCALE GENOMIC DNA]</scope>
    <source>
        <strain evidence="10 11">ATCC 19703</strain>
    </source>
</reference>
<dbReference type="SMART" id="SM00984">
    <property type="entry name" value="UDPG_MGDP_dh_C"/>
    <property type="match status" value="1"/>
</dbReference>
<dbReference type="EMBL" id="JABELD010000016">
    <property type="protein sequence ID" value="MBU2737647.1"/>
    <property type="molecule type" value="Genomic_DNA"/>
</dbReference>
<sequence length="440" mass="47425">MKVTVVGTGYVGLVTGACLAQVGNQVLCVDIDAAKVARLRQAEVPIYEPDLPGIVQDGVKSGRLQFTTDIAAGVAHGDFVFIAVGTPPEEDGSADLRHVLAVAGEIGQHLQNPVIVINKSTVPVGTARKVQDHIAAALTKRGVDIPFVVVSNPEFLKEGAAVADFMKPDRIVVGTDDPVAAEKMRALYAPFNRNHDRLIIMDPPSAELTKYAANVMLATKISLMNELAGLAECVGADIEQVRRGIGADPRIGYSFIYPGCGYGGSCFPKDVRALEYSARQHDFDAPLLTAVEAVNNRQKQILEKKLVAVLGEDLKGKKIAIWGLAFKPNTDDLREAPSRALIAGIMKRGGMVQAYDPVAMDEVRRVYAGEPALTLCADPYAACEGADALVICTEWQEFRSPDFVKMRQVLRQAVIVDGRNIYEPTVLRAEGFVYSAIGRP</sequence>
<evidence type="ECO:0000256" key="1">
    <source>
        <dbReference type="ARBA" id="ARBA00004701"/>
    </source>
</evidence>
<dbReference type="PANTHER" id="PTHR43750">
    <property type="entry name" value="UDP-GLUCOSE 6-DEHYDROGENASE TUAD"/>
    <property type="match status" value="1"/>
</dbReference>
<dbReference type="Pfam" id="PF00984">
    <property type="entry name" value="UDPG_MGDP_dh"/>
    <property type="match status" value="1"/>
</dbReference>
<dbReference type="PIRSF" id="PIRSF500134">
    <property type="entry name" value="UDPglc_DH_bac"/>
    <property type="match status" value="1"/>
</dbReference>
<keyword evidence="11" id="KW-1185">Reference proteome</keyword>
<dbReference type="Pfam" id="PF03721">
    <property type="entry name" value="UDPG_MGDP_dh_N"/>
    <property type="match status" value="1"/>
</dbReference>
<evidence type="ECO:0000256" key="2">
    <source>
        <dbReference type="ARBA" id="ARBA00006601"/>
    </source>
</evidence>
<dbReference type="InterPro" id="IPR036291">
    <property type="entry name" value="NAD(P)-bd_dom_sf"/>
</dbReference>
<dbReference type="EC" id="1.1.1.22" evidence="3 8"/>
<dbReference type="InterPro" id="IPR028357">
    <property type="entry name" value="UDPglc_DH_bac"/>
</dbReference>
<dbReference type="InterPro" id="IPR017476">
    <property type="entry name" value="UDP-Glc/GDP-Man"/>
</dbReference>
<dbReference type="Gene3D" id="3.40.50.720">
    <property type="entry name" value="NAD(P)-binding Rossmann-like Domain"/>
    <property type="match status" value="2"/>
</dbReference>
<dbReference type="SUPFAM" id="SSF52413">
    <property type="entry name" value="UDP-glucose/GDP-mannose dehydrogenase C-terminal domain"/>
    <property type="match status" value="1"/>
</dbReference>
<dbReference type="InterPro" id="IPR036220">
    <property type="entry name" value="UDP-Glc/GDP-Man_DH_C_sf"/>
</dbReference>
<evidence type="ECO:0000256" key="7">
    <source>
        <dbReference type="ARBA" id="ARBA00047473"/>
    </source>
</evidence>
<dbReference type="SUPFAM" id="SSF48179">
    <property type="entry name" value="6-phosphogluconate dehydrogenase C-terminal domain-like"/>
    <property type="match status" value="1"/>
</dbReference>
<name>A0ABS5ZM21_9PROT</name>
<evidence type="ECO:0000256" key="4">
    <source>
        <dbReference type="ARBA" id="ARBA00015132"/>
    </source>
</evidence>
<comment type="similarity">
    <text evidence="2 8">Belongs to the UDP-glucose/GDP-mannose dehydrogenase family.</text>
</comment>
<comment type="catalytic activity">
    <reaction evidence="7 8">
        <text>UDP-alpha-D-glucose + 2 NAD(+) + H2O = UDP-alpha-D-glucuronate + 2 NADH + 3 H(+)</text>
        <dbReference type="Rhea" id="RHEA:23596"/>
        <dbReference type="ChEBI" id="CHEBI:15377"/>
        <dbReference type="ChEBI" id="CHEBI:15378"/>
        <dbReference type="ChEBI" id="CHEBI:57540"/>
        <dbReference type="ChEBI" id="CHEBI:57945"/>
        <dbReference type="ChEBI" id="CHEBI:58052"/>
        <dbReference type="ChEBI" id="CHEBI:58885"/>
        <dbReference type="EC" id="1.1.1.22"/>
    </reaction>
</comment>
<dbReference type="InterPro" id="IPR008927">
    <property type="entry name" value="6-PGluconate_DH-like_C_sf"/>
</dbReference>
<evidence type="ECO:0000259" key="9">
    <source>
        <dbReference type="SMART" id="SM00984"/>
    </source>
</evidence>
<dbReference type="NCBIfam" id="TIGR03026">
    <property type="entry name" value="NDP-sugDHase"/>
    <property type="match status" value="1"/>
</dbReference>
<evidence type="ECO:0000313" key="10">
    <source>
        <dbReference type="EMBL" id="MBU2737647.1"/>
    </source>
</evidence>
<evidence type="ECO:0000256" key="5">
    <source>
        <dbReference type="ARBA" id="ARBA00023002"/>
    </source>
</evidence>
<comment type="pathway">
    <text evidence="1">Nucleotide-sugar biosynthesis; UDP-alpha-D-glucuronate biosynthesis; UDP-alpha-D-glucuronate from UDP-alpha-D-glucose: step 1/1.</text>
</comment>
<keyword evidence="5 8" id="KW-0560">Oxidoreductase</keyword>
<protein>
    <recommendedName>
        <fullName evidence="4 8">UDP-glucose 6-dehydrogenase</fullName>
        <ecNumber evidence="3 8">1.1.1.22</ecNumber>
    </recommendedName>
</protein>
<evidence type="ECO:0000256" key="3">
    <source>
        <dbReference type="ARBA" id="ARBA00012954"/>
    </source>
</evidence>
<proteinExistence type="inferred from homology"/>
<dbReference type="PROSITE" id="PS51257">
    <property type="entry name" value="PROKAR_LIPOPROTEIN"/>
    <property type="match status" value="1"/>
</dbReference>
<dbReference type="Gene3D" id="1.20.5.100">
    <property type="entry name" value="Cytochrome c1, transmembrane anchor, C-terminal"/>
    <property type="match status" value="1"/>
</dbReference>
<dbReference type="Pfam" id="PF03720">
    <property type="entry name" value="UDPG_MGDP_dh_C"/>
    <property type="match status" value="1"/>
</dbReference>
<dbReference type="Proteomes" id="UP001197028">
    <property type="component" value="Unassembled WGS sequence"/>
</dbReference>
<dbReference type="SUPFAM" id="SSF51735">
    <property type="entry name" value="NAD(P)-binding Rossmann-fold domains"/>
    <property type="match status" value="1"/>
</dbReference>
<dbReference type="InterPro" id="IPR014026">
    <property type="entry name" value="UDP-Glc/GDP-Man_DH_dimer"/>
</dbReference>
<organism evidence="10 11">
    <name type="scientific">Acidithiobacillus concretivorus</name>
    <dbReference type="NCBI Taxonomy" id="3063952"/>
    <lineage>
        <taxon>Bacteria</taxon>
        <taxon>Pseudomonadati</taxon>
        <taxon>Pseudomonadota</taxon>
        <taxon>Acidithiobacillia</taxon>
        <taxon>Acidithiobacillales</taxon>
        <taxon>Acidithiobacillaceae</taxon>
        <taxon>Acidithiobacillus</taxon>
    </lineage>
</organism>
<dbReference type="PANTHER" id="PTHR43750:SF3">
    <property type="entry name" value="UDP-GLUCOSE 6-DEHYDROGENASE TUAD"/>
    <property type="match status" value="1"/>
</dbReference>